<dbReference type="EMBL" id="QDEB01121340">
    <property type="protein sequence ID" value="RZB40214.1"/>
    <property type="molecule type" value="Genomic_DNA"/>
</dbReference>
<feature type="transmembrane region" description="Helical" evidence="1">
    <location>
        <begin position="40"/>
        <end position="61"/>
    </location>
</feature>
<dbReference type="Gene3D" id="3.30.420.10">
    <property type="entry name" value="Ribonuclease H-like superfamily/Ribonuclease H"/>
    <property type="match status" value="1"/>
</dbReference>
<keyword evidence="1" id="KW-1133">Transmembrane helix</keyword>
<keyword evidence="1" id="KW-0472">Membrane</keyword>
<dbReference type="GO" id="GO:0003676">
    <property type="term" value="F:nucleic acid binding"/>
    <property type="evidence" value="ECO:0007669"/>
    <property type="project" value="InterPro"/>
</dbReference>
<sequence length="126" mass="14455">MKIDVEFCFQTNLGFAFIIVIDRCEFIEDQGNDMLNALSFQTYILVVVVLWLAETFQWNLLVNPNPNADRYIRNILEPSVVSDQRFIGDDLLFMQDNARPYIAAVVQEYLPTNSSNSNITVPNTKS</sequence>
<dbReference type="AlphaFoldDB" id="A0A482VAE4"/>
<dbReference type="Proteomes" id="UP000292052">
    <property type="component" value="Unassembled WGS sequence"/>
</dbReference>
<accession>A0A482VAE4</accession>
<comment type="caution">
    <text evidence="2">The sequence shown here is derived from an EMBL/GenBank/DDBJ whole genome shotgun (WGS) entry which is preliminary data.</text>
</comment>
<evidence type="ECO:0000313" key="3">
    <source>
        <dbReference type="Proteomes" id="UP000292052"/>
    </source>
</evidence>
<proteinExistence type="predicted"/>
<evidence type="ECO:0000313" key="2">
    <source>
        <dbReference type="EMBL" id="RZB40214.1"/>
    </source>
</evidence>
<reference evidence="2 3" key="1">
    <citation type="submission" date="2017-03" db="EMBL/GenBank/DDBJ databases">
        <title>Genome of the blue death feigning beetle - Asbolus verrucosus.</title>
        <authorList>
            <person name="Rider S.D."/>
        </authorList>
    </citation>
    <scope>NUCLEOTIDE SEQUENCE [LARGE SCALE GENOMIC DNA]</scope>
    <source>
        <strain evidence="2">Butters</strain>
        <tissue evidence="2">Head and leg muscle</tissue>
    </source>
</reference>
<name>A0A482VAE4_ASBVE</name>
<organism evidence="2 3">
    <name type="scientific">Asbolus verrucosus</name>
    <name type="common">Desert ironclad beetle</name>
    <dbReference type="NCBI Taxonomy" id="1661398"/>
    <lineage>
        <taxon>Eukaryota</taxon>
        <taxon>Metazoa</taxon>
        <taxon>Ecdysozoa</taxon>
        <taxon>Arthropoda</taxon>
        <taxon>Hexapoda</taxon>
        <taxon>Insecta</taxon>
        <taxon>Pterygota</taxon>
        <taxon>Neoptera</taxon>
        <taxon>Endopterygota</taxon>
        <taxon>Coleoptera</taxon>
        <taxon>Polyphaga</taxon>
        <taxon>Cucujiformia</taxon>
        <taxon>Tenebrionidae</taxon>
        <taxon>Pimeliinae</taxon>
        <taxon>Asbolus</taxon>
    </lineage>
</organism>
<keyword evidence="1" id="KW-0812">Transmembrane</keyword>
<dbReference type="OrthoDB" id="8037348at2759"/>
<gene>
    <name evidence="2" type="ORF">BDFB_014830</name>
</gene>
<keyword evidence="3" id="KW-1185">Reference proteome</keyword>
<dbReference type="InterPro" id="IPR036397">
    <property type="entry name" value="RNaseH_sf"/>
</dbReference>
<evidence type="ECO:0008006" key="4">
    <source>
        <dbReference type="Google" id="ProtNLM"/>
    </source>
</evidence>
<protein>
    <recommendedName>
        <fullName evidence="4">DDE 3 domain containing protein</fullName>
    </recommendedName>
</protein>
<evidence type="ECO:0000256" key="1">
    <source>
        <dbReference type="SAM" id="Phobius"/>
    </source>
</evidence>